<name>A0A2V5JU59_9BACL</name>
<dbReference type="Proteomes" id="UP000247476">
    <property type="component" value="Unassembled WGS sequence"/>
</dbReference>
<dbReference type="Pfam" id="PF01370">
    <property type="entry name" value="Epimerase"/>
    <property type="match status" value="1"/>
</dbReference>
<dbReference type="InterPro" id="IPR013549">
    <property type="entry name" value="DUF1731"/>
</dbReference>
<dbReference type="InterPro" id="IPR010099">
    <property type="entry name" value="SDR39U1"/>
</dbReference>
<dbReference type="PANTHER" id="PTHR11092">
    <property type="entry name" value="SUGAR NUCLEOTIDE EPIMERASE RELATED"/>
    <property type="match status" value="1"/>
</dbReference>
<dbReference type="AlphaFoldDB" id="A0A2V5JU59"/>
<dbReference type="InterPro" id="IPR036291">
    <property type="entry name" value="NAD(P)-bd_dom_sf"/>
</dbReference>
<sequence length="300" mass="32677">MKIAIGGGTGFIGRRLVRYLESCGDETILISRKTSGGIRGERRTIAWDELTANRDHLEGLDAIVNLSGESINQRWTDKAKRRVLQSRLETAAKLAELVGALENKPKVVVNGSGMSVYGTSETDVYDETSPPRVVDFLSGVVVEWERAADAIPAPRLVKLRVGLVLGDDGGALPLMALPYKLGVGGRVGTGRQWVSWIHIDDIVRLIRHCIERDDIAGPVNATAPNPVTNDAFGRALAAALHRPHWLPVPGFAFRLAFGEMADLLLTGQRVLPKAALEHGFRFRYETADEALKAIFRPGTA</sequence>
<dbReference type="EMBL" id="QJVJ01000023">
    <property type="protein sequence ID" value="PYI50079.1"/>
    <property type="molecule type" value="Genomic_DNA"/>
</dbReference>
<reference evidence="4 5" key="1">
    <citation type="submission" date="2018-05" db="EMBL/GenBank/DDBJ databases">
        <title>Paenibacillus flagellatus sp. nov., isolated from selenium mineral soil.</title>
        <authorList>
            <person name="Dai X."/>
        </authorList>
    </citation>
    <scope>NUCLEOTIDE SEQUENCE [LARGE SCALE GENOMIC DNA]</scope>
    <source>
        <strain evidence="4 5">DXL2</strain>
    </source>
</reference>
<evidence type="ECO:0000313" key="4">
    <source>
        <dbReference type="EMBL" id="PYI50079.1"/>
    </source>
</evidence>
<dbReference type="RefSeq" id="WP_110844028.1">
    <property type="nucleotide sequence ID" value="NZ_QJVJ01000023.1"/>
</dbReference>
<dbReference type="OrthoDB" id="9801773at2"/>
<dbReference type="CDD" id="cd05242">
    <property type="entry name" value="SDR_a8"/>
    <property type="match status" value="1"/>
</dbReference>
<evidence type="ECO:0000259" key="2">
    <source>
        <dbReference type="Pfam" id="PF01370"/>
    </source>
</evidence>
<gene>
    <name evidence="4" type="ORF">DLM86_31020</name>
</gene>
<accession>A0A2V5JU59</accession>
<feature type="domain" description="DUF1731" evidence="3">
    <location>
        <begin position="248"/>
        <end position="294"/>
    </location>
</feature>
<dbReference type="InterPro" id="IPR001509">
    <property type="entry name" value="Epimerase_deHydtase"/>
</dbReference>
<evidence type="ECO:0000259" key="3">
    <source>
        <dbReference type="Pfam" id="PF08338"/>
    </source>
</evidence>
<comment type="caution">
    <text evidence="4">The sequence shown here is derived from an EMBL/GenBank/DDBJ whole genome shotgun (WGS) entry which is preliminary data.</text>
</comment>
<proteinExistence type="inferred from homology"/>
<protein>
    <submittedName>
        <fullName evidence="4">TIGR01777 family protein</fullName>
    </submittedName>
</protein>
<dbReference type="Gene3D" id="3.40.50.720">
    <property type="entry name" value="NAD(P)-binding Rossmann-like Domain"/>
    <property type="match status" value="1"/>
</dbReference>
<feature type="domain" description="NAD-dependent epimerase/dehydratase" evidence="2">
    <location>
        <begin position="4"/>
        <end position="129"/>
    </location>
</feature>
<keyword evidence="5" id="KW-1185">Reference proteome</keyword>
<dbReference type="NCBIfam" id="TIGR01777">
    <property type="entry name" value="yfcH"/>
    <property type="match status" value="1"/>
</dbReference>
<dbReference type="PANTHER" id="PTHR11092:SF0">
    <property type="entry name" value="EPIMERASE FAMILY PROTEIN SDR39U1"/>
    <property type="match status" value="1"/>
</dbReference>
<evidence type="ECO:0000256" key="1">
    <source>
        <dbReference type="ARBA" id="ARBA00009353"/>
    </source>
</evidence>
<dbReference type="Pfam" id="PF08338">
    <property type="entry name" value="DUF1731"/>
    <property type="match status" value="1"/>
</dbReference>
<dbReference type="SUPFAM" id="SSF51735">
    <property type="entry name" value="NAD(P)-binding Rossmann-fold domains"/>
    <property type="match status" value="1"/>
</dbReference>
<evidence type="ECO:0000313" key="5">
    <source>
        <dbReference type="Proteomes" id="UP000247476"/>
    </source>
</evidence>
<organism evidence="4 5">
    <name type="scientific">Paenibacillus flagellatus</name>
    <dbReference type="NCBI Taxonomy" id="2211139"/>
    <lineage>
        <taxon>Bacteria</taxon>
        <taxon>Bacillati</taxon>
        <taxon>Bacillota</taxon>
        <taxon>Bacilli</taxon>
        <taxon>Bacillales</taxon>
        <taxon>Paenibacillaceae</taxon>
        <taxon>Paenibacillus</taxon>
    </lineage>
</organism>
<comment type="similarity">
    <text evidence="1">Belongs to the NAD(P)-dependent epimerase/dehydratase family. SDR39U1 subfamily.</text>
</comment>